<accession>A0A4S2H7U2</accession>
<dbReference type="Gene3D" id="3.30.9.10">
    <property type="entry name" value="D-Amino Acid Oxidase, subunit A, domain 2"/>
    <property type="match status" value="1"/>
</dbReference>
<organism evidence="4 5">
    <name type="scientific">Marinicauda pacifica</name>
    <dbReference type="NCBI Taxonomy" id="1133559"/>
    <lineage>
        <taxon>Bacteria</taxon>
        <taxon>Pseudomonadati</taxon>
        <taxon>Pseudomonadota</taxon>
        <taxon>Alphaproteobacteria</taxon>
        <taxon>Maricaulales</taxon>
        <taxon>Maricaulaceae</taxon>
        <taxon>Marinicauda</taxon>
    </lineage>
</organism>
<feature type="domain" description="FAD-binding" evidence="3">
    <location>
        <begin position="3"/>
        <end position="316"/>
    </location>
</feature>
<keyword evidence="2 4" id="KW-0503">Monooxygenase</keyword>
<evidence type="ECO:0000256" key="1">
    <source>
        <dbReference type="ARBA" id="ARBA00023002"/>
    </source>
</evidence>
<dbReference type="InterPro" id="IPR002938">
    <property type="entry name" value="FAD-bd"/>
</dbReference>
<reference evidence="4 5" key="1">
    <citation type="journal article" date="2013" name="Int. J. Syst. Evol. Microbiol.">
        <title>Marinicauda pacifica gen. nov., sp. nov., a prosthecate alphaproteobacterium of the family Hyphomonadaceae isolated from deep seawater.</title>
        <authorList>
            <person name="Zhang X.Y."/>
            <person name="Li G.W."/>
            <person name="Wang C.S."/>
            <person name="Zhang Y.J."/>
            <person name="Xu X.W."/>
            <person name="Li H."/>
            <person name="Liu A."/>
            <person name="Liu C."/>
            <person name="Xie B.B."/>
            <person name="Qin Q.L."/>
            <person name="Xu Z."/>
            <person name="Chen X.L."/>
            <person name="Zhou B.C."/>
            <person name="Zhang Y.Z."/>
        </authorList>
    </citation>
    <scope>NUCLEOTIDE SEQUENCE [LARGE SCALE GENOMIC DNA]</scope>
    <source>
        <strain evidence="4 5">P-1 km-3</strain>
    </source>
</reference>
<dbReference type="InterPro" id="IPR050493">
    <property type="entry name" value="FAD-dep_Monooxygenase_BioMet"/>
</dbReference>
<proteinExistence type="predicted"/>
<dbReference type="Proteomes" id="UP000305451">
    <property type="component" value="Unassembled WGS sequence"/>
</dbReference>
<sequence length="391" mass="43154">MHIAIIGSGIAGLASATQLARTGHRVTVFERFESPRPLGAGLLLQPSGLGALETLGLRQEAQRRGARISRLIGRTPKGRTVLDLRYCDGRPGDTGYGIHRASLFDMLYQAAREAGVTWRSGREVTGFDGCDRPRPIIDGQPEDAFDLALVCDGSASGLRDQVCPQASAPVYPWGALWRIAPEPDGRREGELEQVYEGCRIMVGLLPVGDNPADPSDRPGVSFFWSIRHSELDAWRAQGLAPFREELARIWPKAARVDGDVAEPGEYAHAVYRDVRCPRWRRGHVLLMGDAAHGMSPQLGQGANLALCDAVELALSLRDHAPLTHAIRHWEARRRRAARYYTWMSWALTPVFQSSSRLLGRARDLALGLGCRMPVIRGWMAWTLTGRGRTPF</sequence>
<dbReference type="SUPFAM" id="SSF51905">
    <property type="entry name" value="FAD/NAD(P)-binding domain"/>
    <property type="match status" value="1"/>
</dbReference>
<comment type="caution">
    <text evidence="4">The sequence shown here is derived from an EMBL/GenBank/DDBJ whole genome shotgun (WGS) entry which is preliminary data.</text>
</comment>
<dbReference type="PRINTS" id="PR00420">
    <property type="entry name" value="RNGMNOXGNASE"/>
</dbReference>
<protein>
    <submittedName>
        <fullName evidence="4">FAD-dependent monooxygenase</fullName>
    </submittedName>
</protein>
<evidence type="ECO:0000256" key="2">
    <source>
        <dbReference type="ARBA" id="ARBA00023033"/>
    </source>
</evidence>
<dbReference type="RefSeq" id="WP_135945807.1">
    <property type="nucleotide sequence ID" value="NZ_BMEI01000004.1"/>
</dbReference>
<keyword evidence="5" id="KW-1185">Reference proteome</keyword>
<dbReference type="GO" id="GO:0071949">
    <property type="term" value="F:FAD binding"/>
    <property type="evidence" value="ECO:0007669"/>
    <property type="project" value="InterPro"/>
</dbReference>
<dbReference type="AlphaFoldDB" id="A0A4S2H7U2"/>
<name>A0A4S2H7U2_9PROT</name>
<dbReference type="EMBL" id="SRXV01000004">
    <property type="protein sequence ID" value="TGY91885.1"/>
    <property type="molecule type" value="Genomic_DNA"/>
</dbReference>
<keyword evidence="1" id="KW-0560">Oxidoreductase</keyword>
<evidence type="ECO:0000313" key="4">
    <source>
        <dbReference type="EMBL" id="TGY91885.1"/>
    </source>
</evidence>
<dbReference type="Gene3D" id="3.50.50.60">
    <property type="entry name" value="FAD/NAD(P)-binding domain"/>
    <property type="match status" value="1"/>
</dbReference>
<dbReference type="GO" id="GO:0004497">
    <property type="term" value="F:monooxygenase activity"/>
    <property type="evidence" value="ECO:0007669"/>
    <property type="project" value="UniProtKB-KW"/>
</dbReference>
<dbReference type="OrthoDB" id="5499180at2"/>
<dbReference type="PANTHER" id="PTHR13789:SF309">
    <property type="entry name" value="PUTATIVE (AFU_ORTHOLOGUE AFUA_6G14510)-RELATED"/>
    <property type="match status" value="1"/>
</dbReference>
<gene>
    <name evidence="4" type="ORF">E5162_13515</name>
</gene>
<dbReference type="PANTHER" id="PTHR13789">
    <property type="entry name" value="MONOOXYGENASE"/>
    <property type="match status" value="1"/>
</dbReference>
<dbReference type="InterPro" id="IPR036188">
    <property type="entry name" value="FAD/NAD-bd_sf"/>
</dbReference>
<dbReference type="Pfam" id="PF01494">
    <property type="entry name" value="FAD_binding_3"/>
    <property type="match status" value="1"/>
</dbReference>
<evidence type="ECO:0000259" key="3">
    <source>
        <dbReference type="Pfam" id="PF01494"/>
    </source>
</evidence>
<evidence type="ECO:0000313" key="5">
    <source>
        <dbReference type="Proteomes" id="UP000305451"/>
    </source>
</evidence>